<proteinExistence type="predicted"/>
<evidence type="ECO:0000256" key="4">
    <source>
        <dbReference type="ARBA" id="ARBA00022759"/>
    </source>
</evidence>
<keyword evidence="9" id="KW-1185">Reference proteome</keyword>
<evidence type="ECO:0000313" key="9">
    <source>
        <dbReference type="Proteomes" id="UP000694568"/>
    </source>
</evidence>
<feature type="region of interest" description="Disordered" evidence="6">
    <location>
        <begin position="76"/>
        <end position="108"/>
    </location>
</feature>
<evidence type="ECO:0000256" key="2">
    <source>
        <dbReference type="ARBA" id="ARBA00022695"/>
    </source>
</evidence>
<organism evidence="8 9">
    <name type="scientific">Sander lucioperca</name>
    <name type="common">Pike-perch</name>
    <name type="synonym">Perca lucioperca</name>
    <dbReference type="NCBI Taxonomy" id="283035"/>
    <lineage>
        <taxon>Eukaryota</taxon>
        <taxon>Metazoa</taxon>
        <taxon>Chordata</taxon>
        <taxon>Craniata</taxon>
        <taxon>Vertebrata</taxon>
        <taxon>Euteleostomi</taxon>
        <taxon>Actinopterygii</taxon>
        <taxon>Neopterygii</taxon>
        <taxon>Teleostei</taxon>
        <taxon>Neoteleostei</taxon>
        <taxon>Acanthomorphata</taxon>
        <taxon>Eupercaria</taxon>
        <taxon>Perciformes</taxon>
        <taxon>Percoidei</taxon>
        <taxon>Percidae</taxon>
        <taxon>Luciopercinae</taxon>
        <taxon>Sander</taxon>
    </lineage>
</organism>
<protein>
    <recommendedName>
        <fullName evidence="7">Murine leukemia virus integrase C-terminal domain-containing protein</fullName>
    </recommendedName>
</protein>
<keyword evidence="1" id="KW-0808">Transferase</keyword>
<evidence type="ECO:0000256" key="3">
    <source>
        <dbReference type="ARBA" id="ARBA00022722"/>
    </source>
</evidence>
<dbReference type="InterPro" id="IPR040643">
    <property type="entry name" value="MLVIN_C"/>
</dbReference>
<keyword evidence="3" id="KW-0540">Nuclease</keyword>
<evidence type="ECO:0000256" key="6">
    <source>
        <dbReference type="SAM" id="MobiDB-lite"/>
    </source>
</evidence>
<dbReference type="AlphaFoldDB" id="A0A8C9YD69"/>
<dbReference type="GeneTree" id="ENSGT01120000272213"/>
<feature type="domain" description="Murine leukemia virus integrase C-terminal" evidence="7">
    <location>
        <begin position="27"/>
        <end position="78"/>
    </location>
</feature>
<accession>A0A8C9YD69</accession>
<sequence>MVRRDRPSLDKGFTSSFNVHEDANTLKPGDFVVVKNFRRKNWQSSRWQGPFQVLLVTHTAVKVAQRATWIHASHCRKVPDPTEGEQVLAEPTTSDEQVPAESPTTEID</sequence>
<dbReference type="Proteomes" id="UP000694568">
    <property type="component" value="Unplaced"/>
</dbReference>
<dbReference type="Pfam" id="PF18697">
    <property type="entry name" value="MLVIN_C"/>
    <property type="match status" value="1"/>
</dbReference>
<reference evidence="8" key="2">
    <citation type="submission" date="2025-09" db="UniProtKB">
        <authorList>
            <consortium name="Ensembl"/>
        </authorList>
    </citation>
    <scope>IDENTIFICATION</scope>
</reference>
<dbReference type="Gene3D" id="2.30.30.850">
    <property type="match status" value="1"/>
</dbReference>
<dbReference type="Ensembl" id="ENSSLUT00000024194.1">
    <property type="protein sequence ID" value="ENSSLUP00000023424.1"/>
    <property type="gene ID" value="ENSSLUG00000010752.1"/>
</dbReference>
<keyword evidence="2" id="KW-0548">Nucleotidyltransferase</keyword>
<evidence type="ECO:0000259" key="7">
    <source>
        <dbReference type="Pfam" id="PF18697"/>
    </source>
</evidence>
<feature type="compositionally biased region" description="Polar residues" evidence="6">
    <location>
        <begin position="91"/>
        <end position="108"/>
    </location>
</feature>
<keyword evidence="4" id="KW-0255">Endonuclease</keyword>
<dbReference type="GO" id="GO:0016779">
    <property type="term" value="F:nucleotidyltransferase activity"/>
    <property type="evidence" value="ECO:0007669"/>
    <property type="project" value="UniProtKB-KW"/>
</dbReference>
<dbReference type="GO" id="GO:0004519">
    <property type="term" value="F:endonuclease activity"/>
    <property type="evidence" value="ECO:0007669"/>
    <property type="project" value="UniProtKB-KW"/>
</dbReference>
<evidence type="ECO:0000256" key="1">
    <source>
        <dbReference type="ARBA" id="ARBA00022679"/>
    </source>
</evidence>
<reference evidence="8" key="1">
    <citation type="submission" date="2025-08" db="UniProtKB">
        <authorList>
            <consortium name="Ensembl"/>
        </authorList>
    </citation>
    <scope>IDENTIFICATION</scope>
</reference>
<evidence type="ECO:0000256" key="5">
    <source>
        <dbReference type="ARBA" id="ARBA00022801"/>
    </source>
</evidence>
<keyword evidence="5" id="KW-0378">Hydrolase</keyword>
<dbReference type="GO" id="GO:0016787">
    <property type="term" value="F:hydrolase activity"/>
    <property type="evidence" value="ECO:0007669"/>
    <property type="project" value="UniProtKB-KW"/>
</dbReference>
<evidence type="ECO:0000313" key="8">
    <source>
        <dbReference type="Ensembl" id="ENSSLUP00000023424.1"/>
    </source>
</evidence>
<name>A0A8C9YD69_SANLU</name>